<proteinExistence type="predicted"/>
<keyword evidence="3" id="KW-1185">Reference proteome</keyword>
<evidence type="ECO:0000313" key="3">
    <source>
        <dbReference type="Proteomes" id="UP000288096"/>
    </source>
</evidence>
<reference evidence="3" key="1">
    <citation type="submission" date="2017-11" db="EMBL/GenBank/DDBJ databases">
        <authorList>
            <person name="Watanabe M."/>
            <person name="Kojima H."/>
        </authorList>
    </citation>
    <scope>NUCLEOTIDE SEQUENCE [LARGE SCALE GENOMIC DNA]</scope>
    <source>
        <strain evidence="3">Tokyo 01</strain>
    </source>
</reference>
<sequence length="95" mass="11045">MSFEKKYPNLCQFIGAWFPDADFEDLSDGQIVSRFCKAAGPEKVAEVIREGRRLLKQDRHFLNELGDLANIWMEDDAEAEAWLMDILHHLQDFSD</sequence>
<protein>
    <recommendedName>
        <fullName evidence="1">CdiI immunity protein domain-containing protein</fullName>
    </recommendedName>
</protein>
<dbReference type="InterPro" id="IPR041129">
    <property type="entry name" value="CdiI_2"/>
</dbReference>
<dbReference type="RefSeq" id="WP_124328512.1">
    <property type="nucleotide sequence ID" value="NZ_BEXT01000001.1"/>
</dbReference>
<gene>
    <name evidence="2" type="ORF">DENIS_2156</name>
</gene>
<evidence type="ECO:0000313" key="2">
    <source>
        <dbReference type="EMBL" id="GBC61196.1"/>
    </source>
</evidence>
<evidence type="ECO:0000259" key="1">
    <source>
        <dbReference type="Pfam" id="PF18593"/>
    </source>
</evidence>
<dbReference type="OrthoDB" id="1275091at2"/>
<accession>A0A401FW53</accession>
<reference evidence="3" key="2">
    <citation type="submission" date="2019-01" db="EMBL/GenBank/DDBJ databases">
        <title>Genome sequence of Desulfonema ishimotonii strain Tokyo 01.</title>
        <authorList>
            <person name="Fukui M."/>
        </authorList>
    </citation>
    <scope>NUCLEOTIDE SEQUENCE [LARGE SCALE GENOMIC DNA]</scope>
    <source>
        <strain evidence="3">Tokyo 01</strain>
    </source>
</reference>
<dbReference type="Proteomes" id="UP000288096">
    <property type="component" value="Unassembled WGS sequence"/>
</dbReference>
<dbReference type="AlphaFoldDB" id="A0A401FW53"/>
<dbReference type="Pfam" id="PF18593">
    <property type="entry name" value="CdiI_2"/>
    <property type="match status" value="1"/>
</dbReference>
<organism evidence="2 3">
    <name type="scientific">Desulfonema ishimotonii</name>
    <dbReference type="NCBI Taxonomy" id="45657"/>
    <lineage>
        <taxon>Bacteria</taxon>
        <taxon>Pseudomonadati</taxon>
        <taxon>Thermodesulfobacteriota</taxon>
        <taxon>Desulfobacteria</taxon>
        <taxon>Desulfobacterales</taxon>
        <taxon>Desulfococcaceae</taxon>
        <taxon>Desulfonema</taxon>
    </lineage>
</organism>
<dbReference type="EMBL" id="BEXT01000001">
    <property type="protein sequence ID" value="GBC61196.1"/>
    <property type="molecule type" value="Genomic_DNA"/>
</dbReference>
<comment type="caution">
    <text evidence="2">The sequence shown here is derived from an EMBL/GenBank/DDBJ whole genome shotgun (WGS) entry which is preliminary data.</text>
</comment>
<feature type="domain" description="CdiI immunity protein" evidence="1">
    <location>
        <begin position="6"/>
        <end position="91"/>
    </location>
</feature>
<name>A0A401FW53_9BACT</name>